<dbReference type="Proteomes" id="UP001374535">
    <property type="component" value="Chromosome 4"/>
</dbReference>
<feature type="compositionally biased region" description="Basic residues" evidence="1">
    <location>
        <begin position="1"/>
        <end position="11"/>
    </location>
</feature>
<keyword evidence="4" id="KW-1185">Reference proteome</keyword>
<dbReference type="InterPro" id="IPR036047">
    <property type="entry name" value="F-box-like_dom_sf"/>
</dbReference>
<dbReference type="InterPro" id="IPR001810">
    <property type="entry name" value="F-box_dom"/>
</dbReference>
<gene>
    <name evidence="3" type="ORF">V8G54_011638</name>
</gene>
<dbReference type="InterPro" id="IPR053781">
    <property type="entry name" value="F-box_AtFBL13-like"/>
</dbReference>
<sequence>MKTRKKRQRQSSRRDREGKRDRLSELPDCVLIHMMEFMDTKHAVQTCVLSKRWKDLWKQLSTLAFNTFFFNNVVNFSKFVSHVLAKRDDSISLLNLEFTRRGYAQPYLLNRLMKYASRHNVQQLTIFINLNNKPSFDFRPHIFYSETLTFLKLSVSTYDPSMIVLPEYLYMPAIRTMQLESVTFNAYGIEYAEPFCYCPVLNTLILEGCSLHSNLNFLRISNSSLSNLTLDGSFEAGYFQIDLCTPNLTSLTLSGHTDHPLIASPDLSSVEELTIESRGNTCYHKTELLIISWLQWIRNIKLMTVSLSALDIILQDLSKPLSAGLPPPRFPQMKAVMVKKLPYEELSEDRLKRSLKYLLQNAPMSRIEFDYEE</sequence>
<organism evidence="3 4">
    <name type="scientific">Vigna mungo</name>
    <name type="common">Black gram</name>
    <name type="synonym">Phaseolus mungo</name>
    <dbReference type="NCBI Taxonomy" id="3915"/>
    <lineage>
        <taxon>Eukaryota</taxon>
        <taxon>Viridiplantae</taxon>
        <taxon>Streptophyta</taxon>
        <taxon>Embryophyta</taxon>
        <taxon>Tracheophyta</taxon>
        <taxon>Spermatophyta</taxon>
        <taxon>Magnoliopsida</taxon>
        <taxon>eudicotyledons</taxon>
        <taxon>Gunneridae</taxon>
        <taxon>Pentapetalae</taxon>
        <taxon>rosids</taxon>
        <taxon>fabids</taxon>
        <taxon>Fabales</taxon>
        <taxon>Fabaceae</taxon>
        <taxon>Papilionoideae</taxon>
        <taxon>50 kb inversion clade</taxon>
        <taxon>NPAAA clade</taxon>
        <taxon>indigoferoid/millettioid clade</taxon>
        <taxon>Phaseoleae</taxon>
        <taxon>Vigna</taxon>
    </lineage>
</organism>
<evidence type="ECO:0000313" key="4">
    <source>
        <dbReference type="Proteomes" id="UP001374535"/>
    </source>
</evidence>
<accession>A0AAQ3S1F5</accession>
<dbReference type="InterPro" id="IPR053197">
    <property type="entry name" value="F-box_SCFL_complex_component"/>
</dbReference>
<dbReference type="PANTHER" id="PTHR34223:SF51">
    <property type="entry name" value="OS06G0556300 PROTEIN"/>
    <property type="match status" value="1"/>
</dbReference>
<protein>
    <recommendedName>
        <fullName evidence="2">F-box domain-containing protein</fullName>
    </recommendedName>
</protein>
<dbReference type="EMBL" id="CP144697">
    <property type="protein sequence ID" value="WVZ14072.1"/>
    <property type="molecule type" value="Genomic_DNA"/>
</dbReference>
<evidence type="ECO:0000313" key="3">
    <source>
        <dbReference type="EMBL" id="WVZ14072.1"/>
    </source>
</evidence>
<dbReference type="CDD" id="cd22160">
    <property type="entry name" value="F-box_AtFBL13-like"/>
    <property type="match status" value="1"/>
</dbReference>
<evidence type="ECO:0000256" key="1">
    <source>
        <dbReference type="SAM" id="MobiDB-lite"/>
    </source>
</evidence>
<feature type="region of interest" description="Disordered" evidence="1">
    <location>
        <begin position="1"/>
        <end position="21"/>
    </location>
</feature>
<dbReference type="PANTHER" id="PTHR34223">
    <property type="entry name" value="OS11G0201299 PROTEIN"/>
    <property type="match status" value="1"/>
</dbReference>
<dbReference type="Gene3D" id="1.20.1280.50">
    <property type="match status" value="1"/>
</dbReference>
<feature type="compositionally biased region" description="Basic and acidic residues" evidence="1">
    <location>
        <begin position="12"/>
        <end position="21"/>
    </location>
</feature>
<proteinExistence type="predicted"/>
<reference evidence="3 4" key="1">
    <citation type="journal article" date="2023" name="Life. Sci Alliance">
        <title>Evolutionary insights into 3D genome organization and epigenetic landscape of Vigna mungo.</title>
        <authorList>
            <person name="Junaid A."/>
            <person name="Singh B."/>
            <person name="Bhatia S."/>
        </authorList>
    </citation>
    <scope>NUCLEOTIDE SEQUENCE [LARGE SCALE GENOMIC DNA]</scope>
    <source>
        <strain evidence="3">Urdbean</strain>
    </source>
</reference>
<name>A0AAQ3S1F5_VIGMU</name>
<dbReference type="SUPFAM" id="SSF81383">
    <property type="entry name" value="F-box domain"/>
    <property type="match status" value="1"/>
</dbReference>
<feature type="domain" description="F-box" evidence="2">
    <location>
        <begin position="20"/>
        <end position="68"/>
    </location>
</feature>
<dbReference type="AlphaFoldDB" id="A0AAQ3S1F5"/>
<dbReference type="PROSITE" id="PS50181">
    <property type="entry name" value="FBOX"/>
    <property type="match status" value="1"/>
</dbReference>
<evidence type="ECO:0000259" key="2">
    <source>
        <dbReference type="PROSITE" id="PS50181"/>
    </source>
</evidence>
<dbReference type="Pfam" id="PF00646">
    <property type="entry name" value="F-box"/>
    <property type="match status" value="1"/>
</dbReference>